<feature type="chain" id="PRO_5043426508" description="Transmembrane protein" evidence="3">
    <location>
        <begin position="24"/>
        <end position="129"/>
    </location>
</feature>
<name>A0AAV0F9B2_9ASTE</name>
<gene>
    <name evidence="4" type="ORF">CEPIT_LOCUS31897</name>
</gene>
<evidence type="ECO:0000313" key="4">
    <source>
        <dbReference type="EMBL" id="CAH9132092.1"/>
    </source>
</evidence>
<evidence type="ECO:0000256" key="1">
    <source>
        <dbReference type="SAM" id="MobiDB-lite"/>
    </source>
</evidence>
<feature type="region of interest" description="Disordered" evidence="1">
    <location>
        <begin position="38"/>
        <end position="86"/>
    </location>
</feature>
<feature type="signal peptide" evidence="3">
    <location>
        <begin position="1"/>
        <end position="23"/>
    </location>
</feature>
<keyword evidence="2" id="KW-0812">Transmembrane</keyword>
<evidence type="ECO:0000256" key="2">
    <source>
        <dbReference type="SAM" id="Phobius"/>
    </source>
</evidence>
<feature type="compositionally biased region" description="Basic residues" evidence="1">
    <location>
        <begin position="62"/>
        <end position="86"/>
    </location>
</feature>
<feature type="transmembrane region" description="Helical" evidence="2">
    <location>
        <begin position="91"/>
        <end position="113"/>
    </location>
</feature>
<dbReference type="AlphaFoldDB" id="A0AAV0F9B2"/>
<organism evidence="4 5">
    <name type="scientific">Cuscuta epithymum</name>
    <dbReference type="NCBI Taxonomy" id="186058"/>
    <lineage>
        <taxon>Eukaryota</taxon>
        <taxon>Viridiplantae</taxon>
        <taxon>Streptophyta</taxon>
        <taxon>Embryophyta</taxon>
        <taxon>Tracheophyta</taxon>
        <taxon>Spermatophyta</taxon>
        <taxon>Magnoliopsida</taxon>
        <taxon>eudicotyledons</taxon>
        <taxon>Gunneridae</taxon>
        <taxon>Pentapetalae</taxon>
        <taxon>asterids</taxon>
        <taxon>lamiids</taxon>
        <taxon>Solanales</taxon>
        <taxon>Convolvulaceae</taxon>
        <taxon>Cuscuteae</taxon>
        <taxon>Cuscuta</taxon>
        <taxon>Cuscuta subgen. Cuscuta</taxon>
    </lineage>
</organism>
<keyword evidence="3" id="KW-0732">Signal</keyword>
<keyword evidence="5" id="KW-1185">Reference proteome</keyword>
<reference evidence="4" key="1">
    <citation type="submission" date="2022-07" db="EMBL/GenBank/DDBJ databases">
        <authorList>
            <person name="Macas J."/>
            <person name="Novak P."/>
            <person name="Neumann P."/>
        </authorList>
    </citation>
    <scope>NUCLEOTIDE SEQUENCE</scope>
</reference>
<proteinExistence type="predicted"/>
<keyword evidence="2" id="KW-0472">Membrane</keyword>
<evidence type="ECO:0008006" key="6">
    <source>
        <dbReference type="Google" id="ProtNLM"/>
    </source>
</evidence>
<keyword evidence="2" id="KW-1133">Transmembrane helix</keyword>
<sequence>MHFPSYSFFLFLFSMLLIEHVDNNVISPDHPPLIAPSVAEPPSPATVPTRRISGSTKSSTIKTKRSKKVKHKKKKIKKKKNKKMSKKDRDITISVSVIGFVLLVLIICLVIYYHYYYKPKHSGAQAAIV</sequence>
<comment type="caution">
    <text evidence="4">The sequence shown here is derived from an EMBL/GenBank/DDBJ whole genome shotgun (WGS) entry which is preliminary data.</text>
</comment>
<evidence type="ECO:0000256" key="3">
    <source>
        <dbReference type="SAM" id="SignalP"/>
    </source>
</evidence>
<dbReference type="EMBL" id="CAMAPF010000967">
    <property type="protein sequence ID" value="CAH9132092.1"/>
    <property type="molecule type" value="Genomic_DNA"/>
</dbReference>
<accession>A0AAV0F9B2</accession>
<evidence type="ECO:0000313" key="5">
    <source>
        <dbReference type="Proteomes" id="UP001152523"/>
    </source>
</evidence>
<dbReference type="Proteomes" id="UP001152523">
    <property type="component" value="Unassembled WGS sequence"/>
</dbReference>
<protein>
    <recommendedName>
        <fullName evidence="6">Transmembrane protein</fullName>
    </recommendedName>
</protein>
<dbReference type="Pfam" id="PF09716">
    <property type="entry name" value="ETRAMP"/>
    <property type="match status" value="1"/>
</dbReference>
<feature type="compositionally biased region" description="Low complexity" evidence="1">
    <location>
        <begin position="52"/>
        <end position="61"/>
    </location>
</feature>